<dbReference type="CDD" id="cd10538">
    <property type="entry name" value="SET_SETDB-like"/>
    <property type="match status" value="1"/>
</dbReference>
<dbReference type="Pfam" id="PF00856">
    <property type="entry name" value="SET"/>
    <property type="match status" value="1"/>
</dbReference>
<dbReference type="Proteomes" id="UP000516437">
    <property type="component" value="Chromosome 8"/>
</dbReference>
<dbReference type="Gene3D" id="2.170.270.10">
    <property type="entry name" value="SET domain"/>
    <property type="match status" value="1"/>
</dbReference>
<comment type="caution">
    <text evidence="5">The sequence shown here is derived from an EMBL/GenBank/DDBJ whole genome shotgun (WGS) entry which is preliminary data.</text>
</comment>
<evidence type="ECO:0000259" key="4">
    <source>
        <dbReference type="PROSITE" id="PS50867"/>
    </source>
</evidence>
<sequence>MAPHPRVLKAYRATRALGIPDEEVKPVLKRLLKVYDEKWELIEEDNYRTLLDAYFELKENRKDAMQPNEGLERSTKRRHLEEQKDWVSSMTDNSSHMLAVEKNALKTSGQGIMELSQPCSVGDPQLRRTHFMGKGKDPISYQVVAGDKNSTSEKALSGMVTKSPMHRTSSALVRRGNMQTNHQDKILIPETDQFCDYSLPEPSTILPPELPRLSNNPPGNHSVKGLASRGLHLCNKDGSSASQDNTSLVTYFNIASSPLGEVTISLNCDSALRQLNFHIPKLDDVLRYMEKKYLRSYKIVGPQFSMRKLLKDLCESYLKLGTDAPDRSVVVNSSSKFGVDVGDALHVVRRKKRAFEIHNFAVDSIQKGADCSGHTNSSDFVHGEKRPFREILDISKGSEKVRIPLVYEIGKERLPEFNYIPHNIIYQSGNVNISLARIVDEDCCSGCSGDCLSSSIPCACARETGGEFAYTPHGPLKEEFLSSCMSMRQEPQEHNLVFCQDCPQERTKNKYMPEQCKGHLVRKFIKECWRKCGCDMQCGNRTVQRGITCKLQVFLTPEGKGWGVRTLEDLPKGAFVCEYVGEVLTNMELYERNLQGSGNERHTYPVLLDADWGSEGFLRDEEALCLDATCHGNVARFINHSGGFTERVVTLLQTAKKLARLPCVQLAFFTTTKVGAFEELTWVSRLL</sequence>
<dbReference type="PANTHER" id="PTHR46450:SF24">
    <property type="entry name" value="HISTONE-LYSINE N-METHYLTRANSFERASE SUVR4"/>
    <property type="match status" value="1"/>
</dbReference>
<name>A0A6A1UUZ9_9ROSI</name>
<dbReference type="PROSITE" id="PS50280">
    <property type="entry name" value="SET"/>
    <property type="match status" value="1"/>
</dbReference>
<keyword evidence="5" id="KW-0808">Transferase</keyword>
<gene>
    <name evidence="5" type="ORF">CJ030_MR8G022409</name>
</gene>
<protein>
    <submittedName>
        <fullName evidence="5">Histone-lysine N-methyltransferase SUVR4</fullName>
    </submittedName>
</protein>
<evidence type="ECO:0000259" key="3">
    <source>
        <dbReference type="PROSITE" id="PS50280"/>
    </source>
</evidence>
<evidence type="ECO:0000313" key="5">
    <source>
        <dbReference type="EMBL" id="KAB1202900.1"/>
    </source>
</evidence>
<accession>A0A6A1UUZ9</accession>
<dbReference type="InterPro" id="IPR043017">
    <property type="entry name" value="WIYLD_dom_sf"/>
</dbReference>
<dbReference type="Gene3D" id="1.10.8.850">
    <property type="entry name" value="Histone-lysine N methyltransferase , C-terminal domain-like"/>
    <property type="match status" value="1"/>
</dbReference>
<feature type="domain" description="SET" evidence="3">
    <location>
        <begin position="549"/>
        <end position="685"/>
    </location>
</feature>
<reference evidence="5 6" key="1">
    <citation type="journal article" date="2019" name="Plant Biotechnol. J.">
        <title>The red bayberry genome and genetic basis of sex determination.</title>
        <authorList>
            <person name="Jia H.M."/>
            <person name="Jia H.J."/>
            <person name="Cai Q.L."/>
            <person name="Wang Y."/>
            <person name="Zhao H.B."/>
            <person name="Yang W.F."/>
            <person name="Wang G.Y."/>
            <person name="Li Y.H."/>
            <person name="Zhan D.L."/>
            <person name="Shen Y.T."/>
            <person name="Niu Q.F."/>
            <person name="Chang L."/>
            <person name="Qiu J."/>
            <person name="Zhao L."/>
            <person name="Xie H.B."/>
            <person name="Fu W.Y."/>
            <person name="Jin J."/>
            <person name="Li X.W."/>
            <person name="Jiao Y."/>
            <person name="Zhou C.C."/>
            <person name="Tu T."/>
            <person name="Chai C.Y."/>
            <person name="Gao J.L."/>
            <person name="Fan L.J."/>
            <person name="van de Weg E."/>
            <person name="Wang J.Y."/>
            <person name="Gao Z.S."/>
        </authorList>
    </citation>
    <scope>NUCLEOTIDE SEQUENCE [LARGE SCALE GENOMIC DNA]</scope>
    <source>
        <tissue evidence="5">Leaves</tissue>
    </source>
</reference>
<dbReference type="InterPro" id="IPR018848">
    <property type="entry name" value="WIYLD_domain"/>
</dbReference>
<dbReference type="SUPFAM" id="SSF82199">
    <property type="entry name" value="SET domain"/>
    <property type="match status" value="1"/>
</dbReference>
<dbReference type="GO" id="GO:0005694">
    <property type="term" value="C:chromosome"/>
    <property type="evidence" value="ECO:0007669"/>
    <property type="project" value="UniProtKB-SubCell"/>
</dbReference>
<dbReference type="InterPro" id="IPR046341">
    <property type="entry name" value="SET_dom_sf"/>
</dbReference>
<keyword evidence="5" id="KW-0489">Methyltransferase</keyword>
<dbReference type="EMBL" id="RXIC02000026">
    <property type="protein sequence ID" value="KAB1202900.1"/>
    <property type="molecule type" value="Genomic_DNA"/>
</dbReference>
<dbReference type="Pfam" id="PF05033">
    <property type="entry name" value="Pre-SET"/>
    <property type="match status" value="1"/>
</dbReference>
<feature type="domain" description="Pre-SET" evidence="4">
    <location>
        <begin position="447"/>
        <end position="546"/>
    </location>
</feature>
<comment type="subcellular location">
    <subcellularLocation>
        <location evidence="1">Chromosome</location>
    </subcellularLocation>
</comment>
<dbReference type="GO" id="GO:0008270">
    <property type="term" value="F:zinc ion binding"/>
    <property type="evidence" value="ECO:0007669"/>
    <property type="project" value="InterPro"/>
</dbReference>
<dbReference type="InterPro" id="IPR007728">
    <property type="entry name" value="Pre-SET_dom"/>
</dbReference>
<dbReference type="PANTHER" id="PTHR46450">
    <property type="entry name" value="INACTIVE HISTONE-LYSINE N-METHYLTRANSFERASE SUVR1-RELATED"/>
    <property type="match status" value="1"/>
</dbReference>
<dbReference type="PROSITE" id="PS50867">
    <property type="entry name" value="PRE_SET"/>
    <property type="match status" value="1"/>
</dbReference>
<dbReference type="PROSITE" id="PS51580">
    <property type="entry name" value="SAM_MT43_3"/>
    <property type="match status" value="1"/>
</dbReference>
<dbReference type="GO" id="GO:0042054">
    <property type="term" value="F:histone methyltransferase activity"/>
    <property type="evidence" value="ECO:0007669"/>
    <property type="project" value="InterPro"/>
</dbReference>
<evidence type="ECO:0000313" key="6">
    <source>
        <dbReference type="Proteomes" id="UP000516437"/>
    </source>
</evidence>
<keyword evidence="2" id="KW-0158">Chromosome</keyword>
<dbReference type="GO" id="GO:0032259">
    <property type="term" value="P:methylation"/>
    <property type="evidence" value="ECO:0007669"/>
    <property type="project" value="UniProtKB-KW"/>
</dbReference>
<dbReference type="GO" id="GO:0005634">
    <property type="term" value="C:nucleus"/>
    <property type="evidence" value="ECO:0007669"/>
    <property type="project" value="InterPro"/>
</dbReference>
<evidence type="ECO:0000256" key="1">
    <source>
        <dbReference type="ARBA" id="ARBA00004286"/>
    </source>
</evidence>
<dbReference type="OrthoDB" id="308383at2759"/>
<keyword evidence="6" id="KW-1185">Reference proteome</keyword>
<evidence type="ECO:0000256" key="2">
    <source>
        <dbReference type="ARBA" id="ARBA00022454"/>
    </source>
</evidence>
<proteinExistence type="predicted"/>
<dbReference type="SMART" id="SM00468">
    <property type="entry name" value="PreSET"/>
    <property type="match status" value="1"/>
</dbReference>
<dbReference type="InterPro" id="IPR001214">
    <property type="entry name" value="SET_dom"/>
</dbReference>
<dbReference type="InterPro" id="IPR025776">
    <property type="entry name" value="SUVR4/1/2"/>
</dbReference>
<dbReference type="Pfam" id="PF10440">
    <property type="entry name" value="WIYLD"/>
    <property type="match status" value="1"/>
</dbReference>
<dbReference type="SMART" id="SM00317">
    <property type="entry name" value="SET"/>
    <property type="match status" value="1"/>
</dbReference>
<dbReference type="AlphaFoldDB" id="A0A6A1UUZ9"/>
<organism evidence="5 6">
    <name type="scientific">Morella rubra</name>
    <name type="common">Chinese bayberry</name>
    <dbReference type="NCBI Taxonomy" id="262757"/>
    <lineage>
        <taxon>Eukaryota</taxon>
        <taxon>Viridiplantae</taxon>
        <taxon>Streptophyta</taxon>
        <taxon>Embryophyta</taxon>
        <taxon>Tracheophyta</taxon>
        <taxon>Spermatophyta</taxon>
        <taxon>Magnoliopsida</taxon>
        <taxon>eudicotyledons</taxon>
        <taxon>Gunneridae</taxon>
        <taxon>Pentapetalae</taxon>
        <taxon>rosids</taxon>
        <taxon>fabids</taxon>
        <taxon>Fagales</taxon>
        <taxon>Myricaceae</taxon>
        <taxon>Morella</taxon>
    </lineage>
</organism>